<dbReference type="InterPro" id="IPR015424">
    <property type="entry name" value="PyrdxlP-dep_Trfase"/>
</dbReference>
<dbReference type="PIRSF" id="PIRSF001434">
    <property type="entry name" value="CGS"/>
    <property type="match status" value="1"/>
</dbReference>
<evidence type="ECO:0000256" key="4">
    <source>
        <dbReference type="PIRSR" id="PIRSR001434-2"/>
    </source>
</evidence>
<comment type="cofactor">
    <cofactor evidence="1 5">
        <name>pyridoxal 5'-phosphate</name>
        <dbReference type="ChEBI" id="CHEBI:597326"/>
    </cofactor>
</comment>
<accession>A0A6F8ZE92</accession>
<dbReference type="GO" id="GO:0016846">
    <property type="term" value="F:carbon-sulfur lyase activity"/>
    <property type="evidence" value="ECO:0007669"/>
    <property type="project" value="TreeGrafter"/>
</dbReference>
<proteinExistence type="inferred from homology"/>
<dbReference type="KEGG" id="hfv:R50_0413"/>
<evidence type="ECO:0000313" key="7">
    <source>
        <dbReference type="Proteomes" id="UP000503399"/>
    </source>
</evidence>
<keyword evidence="6" id="KW-0456">Lyase</keyword>
<dbReference type="PROSITE" id="PS00868">
    <property type="entry name" value="CYS_MET_METAB_PP"/>
    <property type="match status" value="1"/>
</dbReference>
<dbReference type="SUPFAM" id="SSF53383">
    <property type="entry name" value="PLP-dependent transferases"/>
    <property type="match status" value="1"/>
</dbReference>
<sequence length="381" mass="41804">MIATHRFGIDSLLAHAGTGQDPVYGSVTTPIYQTVTFQHRGDALGTYDYSRTRNPTRSALEEALTRLEGGAGARVFASGMAAITALFLLLHQGDHILLTDDLYGGTYRVLTDYLGHLGLDFDFVDTRDPQEVERHWRGTTRMLFVETPSNPVLRISDIRALAALAHRHDARLVVDNTFMTFYRQRPLELGADIVVYSATKYLAGHNDVLAGALVARGPEDAERLGEVANGTGGVLGPLDAYLTLRGLKTLGLRLTRQEENARRVARALADHPAVARVYYPELEPEANARHRRQAGGPGGMVSFVLRDPGRVAAVMDRLQLVLPAVSLGGTESLITHPYSETHRELPEPLRRRLGIVPGLLRLSAGVEDPDDLIWDLRQALA</sequence>
<dbReference type="Gene3D" id="3.40.640.10">
    <property type="entry name" value="Type I PLP-dependent aspartate aminotransferase-like (Major domain)"/>
    <property type="match status" value="1"/>
</dbReference>
<dbReference type="EC" id="4.4.1.1" evidence="6"/>
<feature type="modified residue" description="N6-(pyridoxal phosphate)lysine" evidence="4">
    <location>
        <position position="200"/>
    </location>
</feature>
<evidence type="ECO:0000313" key="6">
    <source>
        <dbReference type="EMBL" id="CAB1127919.1"/>
    </source>
</evidence>
<dbReference type="EMBL" id="LR778114">
    <property type="protein sequence ID" value="CAB1127919.1"/>
    <property type="molecule type" value="Genomic_DNA"/>
</dbReference>
<keyword evidence="3 4" id="KW-0663">Pyridoxal phosphate</keyword>
<dbReference type="CDD" id="cd00614">
    <property type="entry name" value="CGS_like"/>
    <property type="match status" value="1"/>
</dbReference>
<protein>
    <submittedName>
        <fullName evidence="6">Cystathionine gamma-lyase</fullName>
        <ecNumber evidence="6">4.4.1.1</ecNumber>
    </submittedName>
</protein>
<comment type="similarity">
    <text evidence="2 5">Belongs to the trans-sulfuration enzymes family.</text>
</comment>
<dbReference type="GO" id="GO:0005737">
    <property type="term" value="C:cytoplasm"/>
    <property type="evidence" value="ECO:0007669"/>
    <property type="project" value="TreeGrafter"/>
</dbReference>
<dbReference type="InterPro" id="IPR054542">
    <property type="entry name" value="Cys_met_metab_PP"/>
</dbReference>
<organism evidence="6 7">
    <name type="scientific">Candidatus Hydrogenisulfobacillus filiaventi</name>
    <dbReference type="NCBI Taxonomy" id="2707344"/>
    <lineage>
        <taxon>Bacteria</taxon>
        <taxon>Bacillati</taxon>
        <taxon>Bacillota</taxon>
        <taxon>Clostridia</taxon>
        <taxon>Eubacteriales</taxon>
        <taxon>Clostridiales Family XVII. Incertae Sedis</taxon>
        <taxon>Candidatus Hydrogenisulfobacillus</taxon>
    </lineage>
</organism>
<dbReference type="PANTHER" id="PTHR11808:SF90">
    <property type="entry name" value="CYSTATHIONINE GAMMA-SYNTHASE"/>
    <property type="match status" value="1"/>
</dbReference>
<keyword evidence="7" id="KW-1185">Reference proteome</keyword>
<dbReference type="GO" id="GO:0019346">
    <property type="term" value="P:transsulfuration"/>
    <property type="evidence" value="ECO:0007669"/>
    <property type="project" value="InterPro"/>
</dbReference>
<dbReference type="GO" id="GO:0030170">
    <property type="term" value="F:pyridoxal phosphate binding"/>
    <property type="evidence" value="ECO:0007669"/>
    <property type="project" value="InterPro"/>
</dbReference>
<dbReference type="InterPro" id="IPR000277">
    <property type="entry name" value="Cys/Met-Metab_PyrdxlP-dep_enz"/>
</dbReference>
<reference evidence="6 7" key="1">
    <citation type="submission" date="2020-02" db="EMBL/GenBank/DDBJ databases">
        <authorList>
            <person name="Hogendoorn C."/>
        </authorList>
    </citation>
    <scope>NUCLEOTIDE SEQUENCE [LARGE SCALE GENOMIC DNA]</scope>
    <source>
        <strain evidence="6">R501</strain>
    </source>
</reference>
<dbReference type="Proteomes" id="UP000503399">
    <property type="component" value="Chromosome"/>
</dbReference>
<dbReference type="InterPro" id="IPR015422">
    <property type="entry name" value="PyrdxlP-dep_Trfase_small"/>
</dbReference>
<dbReference type="InterPro" id="IPR015421">
    <property type="entry name" value="PyrdxlP-dep_Trfase_major"/>
</dbReference>
<evidence type="ECO:0000256" key="2">
    <source>
        <dbReference type="ARBA" id="ARBA00009077"/>
    </source>
</evidence>
<dbReference type="FunFam" id="3.40.640.10:FF:000009">
    <property type="entry name" value="Cystathionine gamma-synthase homolog"/>
    <property type="match status" value="1"/>
</dbReference>
<evidence type="ECO:0000256" key="3">
    <source>
        <dbReference type="ARBA" id="ARBA00022898"/>
    </source>
</evidence>
<evidence type="ECO:0000256" key="5">
    <source>
        <dbReference type="RuleBase" id="RU362118"/>
    </source>
</evidence>
<name>A0A6F8ZE92_9FIRM</name>
<evidence type="ECO:0000256" key="1">
    <source>
        <dbReference type="ARBA" id="ARBA00001933"/>
    </source>
</evidence>
<dbReference type="Gene3D" id="3.90.1150.10">
    <property type="entry name" value="Aspartate Aminotransferase, domain 1"/>
    <property type="match status" value="1"/>
</dbReference>
<dbReference type="Pfam" id="PF01053">
    <property type="entry name" value="Cys_Met_Meta_PP"/>
    <property type="match status" value="1"/>
</dbReference>
<dbReference type="AlphaFoldDB" id="A0A6F8ZE92"/>
<gene>
    <name evidence="6" type="primary">mccB</name>
    <name evidence="6" type="ORF">R50_0413</name>
</gene>
<dbReference type="PANTHER" id="PTHR11808">
    <property type="entry name" value="TRANS-SULFURATION ENZYME FAMILY MEMBER"/>
    <property type="match status" value="1"/>
</dbReference>